<proteinExistence type="predicted"/>
<accession>A0A368RLI3</accession>
<feature type="compositionally biased region" description="Basic and acidic residues" evidence="1">
    <location>
        <begin position="36"/>
        <end position="49"/>
    </location>
</feature>
<organism evidence="2">
    <name type="scientific">Setaria italica</name>
    <name type="common">Foxtail millet</name>
    <name type="synonym">Panicum italicum</name>
    <dbReference type="NCBI Taxonomy" id="4555"/>
    <lineage>
        <taxon>Eukaryota</taxon>
        <taxon>Viridiplantae</taxon>
        <taxon>Streptophyta</taxon>
        <taxon>Embryophyta</taxon>
        <taxon>Tracheophyta</taxon>
        <taxon>Spermatophyta</taxon>
        <taxon>Magnoliopsida</taxon>
        <taxon>Liliopsida</taxon>
        <taxon>Poales</taxon>
        <taxon>Poaceae</taxon>
        <taxon>PACMAD clade</taxon>
        <taxon>Panicoideae</taxon>
        <taxon>Panicodae</taxon>
        <taxon>Paniceae</taxon>
        <taxon>Cenchrinae</taxon>
        <taxon>Setaria</taxon>
    </lineage>
</organism>
<feature type="region of interest" description="Disordered" evidence="1">
    <location>
        <begin position="1"/>
        <end position="60"/>
    </location>
</feature>
<reference evidence="2" key="1">
    <citation type="journal article" date="2012" name="Nat. Biotechnol.">
        <title>Reference genome sequence of the model plant Setaria.</title>
        <authorList>
            <person name="Bennetzen J.L."/>
            <person name="Schmutz J."/>
            <person name="Wang H."/>
            <person name="Percifield R."/>
            <person name="Hawkins J."/>
            <person name="Pontaroli A.C."/>
            <person name="Estep M."/>
            <person name="Feng L."/>
            <person name="Vaughn J.N."/>
            <person name="Grimwood J."/>
            <person name="Jenkins J."/>
            <person name="Barry K."/>
            <person name="Lindquist E."/>
            <person name="Hellsten U."/>
            <person name="Deshpande S."/>
            <person name="Wang X."/>
            <person name="Wu X."/>
            <person name="Mitros T."/>
            <person name="Triplett J."/>
            <person name="Yang X."/>
            <person name="Ye C.Y."/>
            <person name="Mauro-Herrera M."/>
            <person name="Wang L."/>
            <person name="Li P."/>
            <person name="Sharma M."/>
            <person name="Sharma R."/>
            <person name="Ronald P.C."/>
            <person name="Panaud O."/>
            <person name="Kellogg E.A."/>
            <person name="Brutnell T.P."/>
            <person name="Doust A.N."/>
            <person name="Tuskan G.A."/>
            <person name="Rokhsar D."/>
            <person name="Devos K.M."/>
        </authorList>
    </citation>
    <scope>NUCLEOTIDE SEQUENCE [LARGE SCALE GENOMIC DNA]</scope>
    <source>
        <strain evidence="2">Yugu1</strain>
    </source>
</reference>
<gene>
    <name evidence="2" type="ORF">SETIT_6G136900v2</name>
</gene>
<dbReference type="EMBL" id="CM003533">
    <property type="protein sequence ID" value="RCV30948.1"/>
    <property type="molecule type" value="Genomic_DNA"/>
</dbReference>
<evidence type="ECO:0000256" key="1">
    <source>
        <dbReference type="SAM" id="MobiDB-lite"/>
    </source>
</evidence>
<protein>
    <recommendedName>
        <fullName evidence="3">KED-like protein</fullName>
    </recommendedName>
</protein>
<feature type="compositionally biased region" description="Basic and acidic residues" evidence="1">
    <location>
        <begin position="7"/>
        <end position="30"/>
    </location>
</feature>
<name>A0A368RLI3_SETIT</name>
<evidence type="ECO:0000313" key="2">
    <source>
        <dbReference type="EMBL" id="RCV30948.1"/>
    </source>
</evidence>
<reference evidence="2" key="2">
    <citation type="submission" date="2015-07" db="EMBL/GenBank/DDBJ databases">
        <authorList>
            <person name="Noorani M."/>
        </authorList>
    </citation>
    <scope>NUCLEOTIDE SEQUENCE</scope>
    <source>
        <strain evidence="2">Yugu1</strain>
    </source>
</reference>
<sequence length="126" mass="13562">MQMEAEDATHHDQPKEKSKDHAEEVKPVKEKKPKNEKKEKSKDKEKEKGGGGGGGAKLEKLDAKIDDLKAKKQEIVARLLELEGTAAAAGESAAPPVTSGSAGEHSFQLNAGPKFRAFESLIEKAM</sequence>
<evidence type="ECO:0008006" key="3">
    <source>
        <dbReference type="Google" id="ProtNLM"/>
    </source>
</evidence>
<feature type="region of interest" description="Disordered" evidence="1">
    <location>
        <begin position="87"/>
        <end position="108"/>
    </location>
</feature>
<dbReference type="AlphaFoldDB" id="A0A368RLI3"/>